<reference evidence="1 2" key="1">
    <citation type="submission" date="2015-03" db="EMBL/GenBank/DDBJ databases">
        <authorList>
            <person name="Murphy D."/>
        </authorList>
    </citation>
    <scope>NUCLEOTIDE SEQUENCE [LARGE SCALE GENOMIC DNA]</scope>
    <source>
        <strain evidence="1 2">KMM 520</strain>
    </source>
</reference>
<accession>A0A0U2VDH0</accession>
<protein>
    <submittedName>
        <fullName evidence="1">Uncharacterized protein</fullName>
    </submittedName>
</protein>
<sequence>MQPIKLLSKLTTKTLNLTGTFGGSGQDVIDWRTAAHALAGLPSCQTNWAYFRYVGEETRLNRVIRSLTMHITLFIKIKRYKVKPETLNGIVMSAVYEFVQPVCGECDGSGLAPGQVATNLDAQICIKCHGRGRKPVSTRSRCKIIGIGHKSYTDSHDDITKELLRLIAGWESDIFKNIRVKMGEVA</sequence>
<gene>
    <name evidence="1" type="ORF">PTRA_a1442</name>
</gene>
<dbReference type="Proteomes" id="UP000065261">
    <property type="component" value="Chromosome I"/>
</dbReference>
<dbReference type="PATRIC" id="fig|1315283.4.peg.1249"/>
<dbReference type="AlphaFoldDB" id="A0A0U2VDH0"/>
<evidence type="ECO:0000313" key="1">
    <source>
        <dbReference type="EMBL" id="ALS32656.1"/>
    </source>
</evidence>
<dbReference type="EMBL" id="CP011034">
    <property type="protein sequence ID" value="ALS32656.1"/>
    <property type="molecule type" value="Genomic_DNA"/>
</dbReference>
<dbReference type="KEGG" id="ptn:PTRA_a1442"/>
<dbReference type="RefSeq" id="WP_058373096.1">
    <property type="nucleotide sequence ID" value="NZ_CP011034.1"/>
</dbReference>
<dbReference type="OrthoDB" id="6313099at2"/>
<evidence type="ECO:0000313" key="2">
    <source>
        <dbReference type="Proteomes" id="UP000065261"/>
    </source>
</evidence>
<organism evidence="1">
    <name type="scientific">Pseudoalteromonas translucida KMM 520</name>
    <dbReference type="NCBI Taxonomy" id="1315283"/>
    <lineage>
        <taxon>Bacteria</taxon>
        <taxon>Pseudomonadati</taxon>
        <taxon>Pseudomonadota</taxon>
        <taxon>Gammaproteobacteria</taxon>
        <taxon>Alteromonadales</taxon>
        <taxon>Pseudoalteromonadaceae</taxon>
        <taxon>Pseudoalteromonas</taxon>
    </lineage>
</organism>
<name>A0A0U2VDH0_9GAMM</name>
<proteinExistence type="predicted"/>